<sequence>MPDGRPTARPTDARAPFGLLRRHVGLVVVLVAGLALRIAMMVAYPPALWFQGDSGTYLRHSAEWPAMPARWTYPWLLKAFEWTGTVASVVALQHLAGLALGVASYLLLRRLGVGPWPATLAATPILLDATQLTLEQYLLTETLFTTALAVAALLLVRRERPGTLAALGAGVAVALAMATRPTGVIAVGALLLFLLVRWRGWRAPAAYLLGIAVFFGAAFAGIGTVKGALGLEGGKFLYGRTAQIADCDRLELRPGLRKLCPTQPLDQRPARPDWFIWNRDSPIRNAERPEDLDEFAREVLRQQPGDYLAAAASDTARYFWPTPLAPTESCLATWWRPQPAPTNWAADYDCVPRTAGPDYQWRPAPSQDVEPNAASRFLHAYGRYGVTPPPVLAAMVLLALVGAVWPRRGRLRLSLIALLYAGIGLGIMVFSVATSMFELRYGLPALAFLPIAAALGWQRLRSTPHPTDRPTPADGEPVGPTPADGKSVGRTPADGKPHGLTPADGKPHGLTPTGEDPHGPTPADGEPERPASTTAESNGDHDERTGDRGHGASAVPQRG</sequence>
<keyword evidence="5 9" id="KW-0812">Transmembrane</keyword>
<evidence type="ECO:0000313" key="10">
    <source>
        <dbReference type="EMBL" id="SCL48818.1"/>
    </source>
</evidence>
<dbReference type="Proteomes" id="UP000199001">
    <property type="component" value="Unassembled WGS sequence"/>
</dbReference>
<protein>
    <submittedName>
        <fullName evidence="10">Dolichyl-phosphate-mannose-protein mannosyltransferase</fullName>
    </submittedName>
</protein>
<evidence type="ECO:0000256" key="6">
    <source>
        <dbReference type="ARBA" id="ARBA00022989"/>
    </source>
</evidence>
<evidence type="ECO:0000256" key="1">
    <source>
        <dbReference type="ARBA" id="ARBA00004651"/>
    </source>
</evidence>
<evidence type="ECO:0000256" key="4">
    <source>
        <dbReference type="ARBA" id="ARBA00022679"/>
    </source>
</evidence>
<dbReference type="EMBL" id="FMHZ01000002">
    <property type="protein sequence ID" value="SCL48818.1"/>
    <property type="molecule type" value="Genomic_DNA"/>
</dbReference>
<keyword evidence="6 9" id="KW-1133">Transmembrane helix</keyword>
<evidence type="ECO:0000256" key="2">
    <source>
        <dbReference type="ARBA" id="ARBA00022475"/>
    </source>
</evidence>
<keyword evidence="2" id="KW-1003">Cell membrane</keyword>
<dbReference type="GO" id="GO:0016763">
    <property type="term" value="F:pentosyltransferase activity"/>
    <property type="evidence" value="ECO:0007669"/>
    <property type="project" value="TreeGrafter"/>
</dbReference>
<evidence type="ECO:0000256" key="9">
    <source>
        <dbReference type="SAM" id="Phobius"/>
    </source>
</evidence>
<feature type="transmembrane region" description="Helical" evidence="9">
    <location>
        <begin position="386"/>
        <end position="406"/>
    </location>
</feature>
<gene>
    <name evidence="10" type="ORF">GA0070606_1369</name>
</gene>
<evidence type="ECO:0000313" key="11">
    <source>
        <dbReference type="Proteomes" id="UP000199001"/>
    </source>
</evidence>
<organism evidence="10 11">
    <name type="scientific">Micromonospora citrea</name>
    <dbReference type="NCBI Taxonomy" id="47855"/>
    <lineage>
        <taxon>Bacteria</taxon>
        <taxon>Bacillati</taxon>
        <taxon>Actinomycetota</taxon>
        <taxon>Actinomycetes</taxon>
        <taxon>Micromonosporales</taxon>
        <taxon>Micromonosporaceae</taxon>
        <taxon>Micromonospora</taxon>
    </lineage>
</organism>
<feature type="transmembrane region" description="Helical" evidence="9">
    <location>
        <begin position="86"/>
        <end position="108"/>
    </location>
</feature>
<feature type="transmembrane region" description="Helical" evidence="9">
    <location>
        <begin position="137"/>
        <end position="156"/>
    </location>
</feature>
<dbReference type="GO" id="GO:0009103">
    <property type="term" value="P:lipopolysaccharide biosynthetic process"/>
    <property type="evidence" value="ECO:0007669"/>
    <property type="project" value="UniProtKB-ARBA"/>
</dbReference>
<reference evidence="11" key="1">
    <citation type="submission" date="2016-06" db="EMBL/GenBank/DDBJ databases">
        <authorList>
            <person name="Varghese N."/>
            <person name="Submissions Spin"/>
        </authorList>
    </citation>
    <scope>NUCLEOTIDE SEQUENCE [LARGE SCALE GENOMIC DNA]</scope>
    <source>
        <strain evidence="11">DSM 43903</strain>
    </source>
</reference>
<accession>A0A1C6U4I4</accession>
<dbReference type="GO" id="GO:0005886">
    <property type="term" value="C:plasma membrane"/>
    <property type="evidence" value="ECO:0007669"/>
    <property type="project" value="UniProtKB-SubCell"/>
</dbReference>
<keyword evidence="3 10" id="KW-0328">Glycosyltransferase</keyword>
<comment type="subcellular location">
    <subcellularLocation>
        <location evidence="1">Cell membrane</location>
        <topology evidence="1">Multi-pass membrane protein</topology>
    </subcellularLocation>
</comment>
<dbReference type="OrthoDB" id="9810303at2"/>
<proteinExistence type="predicted"/>
<keyword evidence="11" id="KW-1185">Reference proteome</keyword>
<dbReference type="AlphaFoldDB" id="A0A1C6U4I4"/>
<feature type="transmembrane region" description="Helical" evidence="9">
    <location>
        <begin position="413"/>
        <end position="433"/>
    </location>
</feature>
<dbReference type="RefSeq" id="WP_091096044.1">
    <property type="nucleotide sequence ID" value="NZ_FMHZ01000002.1"/>
</dbReference>
<keyword evidence="7 9" id="KW-0472">Membrane</keyword>
<dbReference type="PANTHER" id="PTHR33908:SF11">
    <property type="entry name" value="MEMBRANE PROTEIN"/>
    <property type="match status" value="1"/>
</dbReference>
<name>A0A1C6U4I4_9ACTN</name>
<feature type="compositionally biased region" description="Basic and acidic residues" evidence="8">
    <location>
        <begin position="538"/>
        <end position="550"/>
    </location>
</feature>
<evidence type="ECO:0000256" key="5">
    <source>
        <dbReference type="ARBA" id="ARBA00022692"/>
    </source>
</evidence>
<evidence type="ECO:0000256" key="3">
    <source>
        <dbReference type="ARBA" id="ARBA00022676"/>
    </source>
</evidence>
<feature type="transmembrane region" description="Helical" evidence="9">
    <location>
        <begin position="207"/>
        <end position="229"/>
    </location>
</feature>
<feature type="transmembrane region" description="Helical" evidence="9">
    <location>
        <begin position="24"/>
        <end position="44"/>
    </location>
</feature>
<dbReference type="STRING" id="47855.GA0070606_1369"/>
<dbReference type="PANTHER" id="PTHR33908">
    <property type="entry name" value="MANNOSYLTRANSFERASE YKCB-RELATED"/>
    <property type="match status" value="1"/>
</dbReference>
<evidence type="ECO:0000256" key="8">
    <source>
        <dbReference type="SAM" id="MobiDB-lite"/>
    </source>
</evidence>
<evidence type="ECO:0000256" key="7">
    <source>
        <dbReference type="ARBA" id="ARBA00023136"/>
    </source>
</evidence>
<dbReference type="InterPro" id="IPR050297">
    <property type="entry name" value="LipidA_mod_glycosyltrf_83"/>
</dbReference>
<keyword evidence="4 10" id="KW-0808">Transferase</keyword>
<feature type="region of interest" description="Disordered" evidence="8">
    <location>
        <begin position="462"/>
        <end position="559"/>
    </location>
</feature>
<feature type="transmembrane region" description="Helical" evidence="9">
    <location>
        <begin position="162"/>
        <end position="195"/>
    </location>
</feature>